<reference evidence="2 3" key="1">
    <citation type="submission" date="2019-12" db="EMBL/GenBank/DDBJ databases">
        <title>Spirosoma sp. HMF4905 genome sequencing and assembly.</title>
        <authorList>
            <person name="Kang H."/>
            <person name="Cha I."/>
            <person name="Kim H."/>
            <person name="Joh K."/>
        </authorList>
    </citation>
    <scope>NUCLEOTIDE SEQUENCE [LARGE SCALE GENOMIC DNA]</scope>
    <source>
        <strain evidence="2 3">HMF4905</strain>
    </source>
</reference>
<evidence type="ECO:0000313" key="2">
    <source>
        <dbReference type="EMBL" id="MVM29941.1"/>
    </source>
</evidence>
<evidence type="ECO:0000256" key="1">
    <source>
        <dbReference type="SAM" id="Phobius"/>
    </source>
</evidence>
<accession>A0A7K1S7Y3</accession>
<keyword evidence="1" id="KW-1133">Transmembrane helix</keyword>
<dbReference type="RefSeq" id="WP_157584204.1">
    <property type="nucleotide sequence ID" value="NZ_WPIN01000003.1"/>
</dbReference>
<protein>
    <submittedName>
        <fullName evidence="2">DUF2975 domain-containing protein</fullName>
    </submittedName>
</protein>
<sequence>MELKPTNTKQILSVMQIITWIAYIGLCIKTGAILISFGVSFVNPEAAKDLYKGLDLDSLRQLNFAYYAALVSFMVAILMMKAHVFYLVTKILSKITLANPFKMEVAQTLEKVSYFLLGTWIVGMLSHAYTSWLLKRTGEIFDSGSTDDFLFMAGLVFIISQVFKRGVEIQNENELTV</sequence>
<dbReference type="AlphaFoldDB" id="A0A7K1S7Y3"/>
<feature type="transmembrane region" description="Helical" evidence="1">
    <location>
        <begin position="64"/>
        <end position="88"/>
    </location>
</feature>
<keyword evidence="1" id="KW-0812">Transmembrane</keyword>
<gene>
    <name evidence="2" type="ORF">GO755_07850</name>
</gene>
<name>A0A7K1S7Y3_9BACT</name>
<evidence type="ECO:0000313" key="3">
    <source>
        <dbReference type="Proteomes" id="UP000436006"/>
    </source>
</evidence>
<proteinExistence type="predicted"/>
<dbReference type="InterPro" id="IPR021354">
    <property type="entry name" value="DUF2975"/>
</dbReference>
<dbReference type="Proteomes" id="UP000436006">
    <property type="component" value="Unassembled WGS sequence"/>
</dbReference>
<keyword evidence="1" id="KW-0472">Membrane</keyword>
<feature type="transmembrane region" description="Helical" evidence="1">
    <location>
        <begin position="109"/>
        <end position="129"/>
    </location>
</feature>
<comment type="caution">
    <text evidence="2">The sequence shown here is derived from an EMBL/GenBank/DDBJ whole genome shotgun (WGS) entry which is preliminary data.</text>
</comment>
<organism evidence="2 3">
    <name type="scientific">Spirosoma arboris</name>
    <dbReference type="NCBI Taxonomy" id="2682092"/>
    <lineage>
        <taxon>Bacteria</taxon>
        <taxon>Pseudomonadati</taxon>
        <taxon>Bacteroidota</taxon>
        <taxon>Cytophagia</taxon>
        <taxon>Cytophagales</taxon>
        <taxon>Cytophagaceae</taxon>
        <taxon>Spirosoma</taxon>
    </lineage>
</organism>
<keyword evidence="3" id="KW-1185">Reference proteome</keyword>
<feature type="transmembrane region" description="Helical" evidence="1">
    <location>
        <begin position="20"/>
        <end position="44"/>
    </location>
</feature>
<dbReference type="EMBL" id="WPIN01000003">
    <property type="protein sequence ID" value="MVM29941.1"/>
    <property type="molecule type" value="Genomic_DNA"/>
</dbReference>
<dbReference type="Pfam" id="PF11188">
    <property type="entry name" value="DUF2975"/>
    <property type="match status" value="1"/>
</dbReference>
<feature type="transmembrane region" description="Helical" evidence="1">
    <location>
        <begin position="149"/>
        <end position="167"/>
    </location>
</feature>